<dbReference type="EMBL" id="GGFJ01012183">
    <property type="protein sequence ID" value="MBW61324.1"/>
    <property type="molecule type" value="Transcribed_RNA"/>
</dbReference>
<proteinExistence type="predicted"/>
<sequence length="114" mass="12748">MANHQRGALCKCLLWPMVVAFPPDIDMDRVARPNANHPWVITNTVKKGSQDRQTHSRSKQNRIHSNLGTWGGAKARVSCCWCCCCCCCRAAEALERLTQIRGARSRSIAPRGQK</sequence>
<name>A0A2M4C7M8_9DIPT</name>
<accession>A0A2M4C7M8</accession>
<evidence type="ECO:0000256" key="1">
    <source>
        <dbReference type="SAM" id="SignalP"/>
    </source>
</evidence>
<evidence type="ECO:0000313" key="2">
    <source>
        <dbReference type="EMBL" id="MBW61324.1"/>
    </source>
</evidence>
<dbReference type="AlphaFoldDB" id="A0A2M4C7M8"/>
<protein>
    <submittedName>
        <fullName evidence="2">Putative secreted protein</fullName>
    </submittedName>
</protein>
<keyword evidence="1" id="KW-0732">Signal</keyword>
<reference evidence="2" key="1">
    <citation type="submission" date="2018-01" db="EMBL/GenBank/DDBJ databases">
        <title>An insight into the sialome of Amazonian anophelines.</title>
        <authorList>
            <person name="Ribeiro J.M."/>
            <person name="Scarpassa V."/>
            <person name="Calvo E."/>
        </authorList>
    </citation>
    <scope>NUCLEOTIDE SEQUENCE</scope>
    <source>
        <tissue evidence="2">Salivary glands</tissue>
    </source>
</reference>
<feature type="signal peptide" evidence="1">
    <location>
        <begin position="1"/>
        <end position="20"/>
    </location>
</feature>
<organism evidence="2">
    <name type="scientific">Anopheles marajoara</name>
    <dbReference type="NCBI Taxonomy" id="58244"/>
    <lineage>
        <taxon>Eukaryota</taxon>
        <taxon>Metazoa</taxon>
        <taxon>Ecdysozoa</taxon>
        <taxon>Arthropoda</taxon>
        <taxon>Hexapoda</taxon>
        <taxon>Insecta</taxon>
        <taxon>Pterygota</taxon>
        <taxon>Neoptera</taxon>
        <taxon>Endopterygota</taxon>
        <taxon>Diptera</taxon>
        <taxon>Nematocera</taxon>
        <taxon>Culicoidea</taxon>
        <taxon>Culicidae</taxon>
        <taxon>Anophelinae</taxon>
        <taxon>Anopheles</taxon>
    </lineage>
</organism>
<feature type="chain" id="PRO_5014882589" evidence="1">
    <location>
        <begin position="21"/>
        <end position="114"/>
    </location>
</feature>